<dbReference type="RefSeq" id="WP_090423095.1">
    <property type="nucleotide sequence ID" value="NZ_CP157315.1"/>
</dbReference>
<sequence precursor="true">MPPSRWLARLAVPVIAGAALLTGPATASADAADDAYLAQLRAAGFNWPPDHDAALTGMGRLICDDLGWGWTYDQIAQSVHANLDPRNVTFGDVHSMVTLAHATYCPLQRCWTDHC</sequence>
<reference evidence="2" key="1">
    <citation type="submission" date="2015-03" db="EMBL/GenBank/DDBJ databases">
        <authorList>
            <person name="Urmite Genomes"/>
        </authorList>
    </citation>
    <scope>NUCLEOTIDE SEQUENCE [LARGE SCALE GENOMIC DNA]</scope>
    <source>
        <strain evidence="2">CSUR P1344</strain>
    </source>
</reference>
<dbReference type="AlphaFoldDB" id="A0A0U1DUF1"/>
<name>A0A0U1DUF1_9MYCO</name>
<evidence type="ECO:0000313" key="1">
    <source>
        <dbReference type="EMBL" id="CQD21869.1"/>
    </source>
</evidence>
<organism evidence="1 2">
    <name type="scientific">Mycobacterium europaeum</name>
    <dbReference type="NCBI Taxonomy" id="761804"/>
    <lineage>
        <taxon>Bacteria</taxon>
        <taxon>Bacillati</taxon>
        <taxon>Actinomycetota</taxon>
        <taxon>Actinomycetes</taxon>
        <taxon>Mycobacteriales</taxon>
        <taxon>Mycobacteriaceae</taxon>
        <taxon>Mycobacterium</taxon>
        <taxon>Mycobacterium simiae complex</taxon>
    </lineage>
</organism>
<dbReference type="Proteomes" id="UP000199601">
    <property type="component" value="Unassembled WGS sequence"/>
</dbReference>
<keyword evidence="2" id="KW-1185">Reference proteome</keyword>
<dbReference type="EMBL" id="CTEC01000002">
    <property type="protein sequence ID" value="CQD21869.1"/>
    <property type="molecule type" value="Genomic_DNA"/>
</dbReference>
<dbReference type="Pfam" id="PF05305">
    <property type="entry name" value="DUF732"/>
    <property type="match status" value="1"/>
</dbReference>
<proteinExistence type="predicted"/>
<gene>
    <name evidence="1" type="ORF">BN000_05388</name>
</gene>
<dbReference type="InterPro" id="IPR007969">
    <property type="entry name" value="DUF732"/>
</dbReference>
<evidence type="ECO:0000313" key="2">
    <source>
        <dbReference type="Proteomes" id="UP000199601"/>
    </source>
</evidence>
<accession>A0A0U1DUF1</accession>
<protein>
    <submittedName>
        <fullName evidence="1">Uncharacterized protein</fullName>
    </submittedName>
</protein>